<keyword evidence="12" id="KW-0460">Magnesium</keyword>
<evidence type="ECO:0000256" key="5">
    <source>
        <dbReference type="ARBA" id="ARBA00022692"/>
    </source>
</evidence>
<dbReference type="PROSITE" id="PS01347">
    <property type="entry name" value="MRAY_1"/>
    <property type="match status" value="1"/>
</dbReference>
<evidence type="ECO:0000256" key="7">
    <source>
        <dbReference type="ARBA" id="ARBA00022984"/>
    </source>
</evidence>
<evidence type="ECO:0000313" key="14">
    <source>
        <dbReference type="EMBL" id="QWG07334.1"/>
    </source>
</evidence>
<comment type="function">
    <text evidence="12">Catalyzes the initial step of the lipid cycle reactions in the biosynthesis of the cell wall peptidoglycan: transfers peptidoglycan precursor phospho-MurNAc-pentapeptide from UDP-MurNAc-pentapeptide onto the lipid carrier undecaprenyl phosphate, yielding undecaprenyl-pyrophosphoryl-MurNAc-pentapeptide, known as lipid I.</text>
</comment>
<comment type="cofactor">
    <cofactor evidence="12">
        <name>Mg(2+)</name>
        <dbReference type="ChEBI" id="CHEBI:18420"/>
    </cofactor>
</comment>
<dbReference type="HAMAP" id="MF_00038">
    <property type="entry name" value="MraY"/>
    <property type="match status" value="1"/>
</dbReference>
<evidence type="ECO:0000256" key="12">
    <source>
        <dbReference type="HAMAP-Rule" id="MF_00038"/>
    </source>
</evidence>
<keyword evidence="8 12" id="KW-1133">Transmembrane helix</keyword>
<dbReference type="PROSITE" id="PS01348">
    <property type="entry name" value="MRAY_2"/>
    <property type="match status" value="1"/>
</dbReference>
<feature type="transmembrane region" description="Helical" evidence="12">
    <location>
        <begin position="276"/>
        <end position="293"/>
    </location>
</feature>
<dbReference type="RefSeq" id="WP_144074730.1">
    <property type="nucleotide sequence ID" value="NZ_CP076128.1"/>
</dbReference>
<keyword evidence="4 12" id="KW-0808">Transferase</keyword>
<evidence type="ECO:0000256" key="1">
    <source>
        <dbReference type="ARBA" id="ARBA00004141"/>
    </source>
</evidence>
<dbReference type="Proteomes" id="UP000682802">
    <property type="component" value="Chromosome 1"/>
</dbReference>
<feature type="transmembrane region" description="Helical" evidence="12">
    <location>
        <begin position="76"/>
        <end position="93"/>
    </location>
</feature>
<feature type="transmembrane region" description="Helical" evidence="12">
    <location>
        <begin position="132"/>
        <end position="151"/>
    </location>
</feature>
<evidence type="ECO:0000256" key="11">
    <source>
        <dbReference type="ARBA" id="ARBA00023316"/>
    </source>
</evidence>
<keyword evidence="15" id="KW-1185">Reference proteome</keyword>
<keyword evidence="5 12" id="KW-0812">Transmembrane</keyword>
<feature type="transmembrane region" description="Helical" evidence="12">
    <location>
        <begin position="300"/>
        <end position="321"/>
    </location>
</feature>
<sequence>MLYHLFSYLHKHYDVVGTGVFQYITVRAMLATIFSMVYIAVFGQPIIRQLQKMQMGEIVRNLGLAGQMEKQGTPTMGGLIIIGAVLFPVLLFADLTNVYIHLLITTLLWTGAIGFLDDYLKRIKKNKDGLSGKFKIIGQIGLGLIVGLTLLSNDDVKVRQFEEGAKSKKVTELVEGVDYKDQKSLETTVPFLKHNKFDYSQVLPNKTVSHVLYVLLVIFIITAVSNGVNITDGLDGLAAGTAGIVATALAIFAYLSGNIIFSSYLDIMYIPNSGEIAIFSTALIGACIGFLWFNAYPAQVFMGDTGSLALGGVIGTLAIVLRKELMIPLMCGVFLVENLSVIIQVFYFKYTKKKYGEGRRVFLMAPLHHHYQKKEIPEPKIVTRFWIINILLVIATILTLKIR</sequence>
<dbReference type="InterPro" id="IPR003524">
    <property type="entry name" value="PNAcMuramoyl-5peptid_Trfase"/>
</dbReference>
<comment type="subcellular location">
    <subcellularLocation>
        <location evidence="12">Cell membrane</location>
        <topology evidence="12">Multi-pass membrane protein</topology>
    </subcellularLocation>
    <subcellularLocation>
        <location evidence="1">Membrane</location>
        <topology evidence="1">Multi-pass membrane protein</topology>
    </subcellularLocation>
</comment>
<feature type="transmembrane region" description="Helical" evidence="12">
    <location>
        <begin position="237"/>
        <end position="256"/>
    </location>
</feature>
<feature type="transmembrane region" description="Helical" evidence="12">
    <location>
        <begin position="327"/>
        <end position="350"/>
    </location>
</feature>
<evidence type="ECO:0000256" key="6">
    <source>
        <dbReference type="ARBA" id="ARBA00022960"/>
    </source>
</evidence>
<dbReference type="NCBIfam" id="TIGR00445">
    <property type="entry name" value="mraY"/>
    <property type="match status" value="1"/>
</dbReference>
<dbReference type="CDD" id="cd06852">
    <property type="entry name" value="GT_MraY"/>
    <property type="match status" value="1"/>
</dbReference>
<keyword evidence="12" id="KW-1003">Cell membrane</keyword>
<reference evidence="14 15" key="1">
    <citation type="submission" date="2021-05" db="EMBL/GenBank/DDBJ databases">
        <title>Comparative genomic studies on the polysaccharide-degrading batcterial strains of the Flammeovirga genus.</title>
        <authorList>
            <person name="Zewei F."/>
            <person name="Zheng Z."/>
            <person name="Yu L."/>
            <person name="Ruyue G."/>
            <person name="Yanhong M."/>
            <person name="Yuanyuan C."/>
            <person name="Jingyan G."/>
            <person name="Wenjun H."/>
        </authorList>
    </citation>
    <scope>NUCLEOTIDE SEQUENCE [LARGE SCALE GENOMIC DNA]</scope>
    <source>
        <strain evidence="14 15">YS10</strain>
    </source>
</reference>
<comment type="pathway">
    <text evidence="12">Cell wall biogenesis; peptidoglycan biosynthesis.</text>
</comment>
<keyword evidence="3 12" id="KW-0132">Cell division</keyword>
<dbReference type="EC" id="2.7.8.13" evidence="12 13"/>
<dbReference type="EMBL" id="CP076128">
    <property type="protein sequence ID" value="QWG07334.1"/>
    <property type="molecule type" value="Genomic_DNA"/>
</dbReference>
<feature type="transmembrane region" description="Helical" evidence="12">
    <location>
        <begin position="99"/>
        <end position="120"/>
    </location>
</feature>
<keyword evidence="6 12" id="KW-0133">Cell shape</keyword>
<dbReference type="GO" id="GO:0016740">
    <property type="term" value="F:transferase activity"/>
    <property type="evidence" value="ECO:0007669"/>
    <property type="project" value="UniProtKB-KW"/>
</dbReference>
<evidence type="ECO:0000256" key="2">
    <source>
        <dbReference type="ARBA" id="ARBA00005583"/>
    </source>
</evidence>
<feature type="transmembrane region" description="Helical" evidence="12">
    <location>
        <begin position="210"/>
        <end position="230"/>
    </location>
</feature>
<keyword evidence="12" id="KW-0479">Metal-binding</keyword>
<evidence type="ECO:0000256" key="3">
    <source>
        <dbReference type="ARBA" id="ARBA00022618"/>
    </source>
</evidence>
<dbReference type="PANTHER" id="PTHR22926:SF5">
    <property type="entry name" value="PHOSPHO-N-ACETYLMURAMOYL-PENTAPEPTIDE-TRANSFERASE HOMOLOG"/>
    <property type="match status" value="1"/>
</dbReference>
<accession>A0ABX8GV97</accession>
<evidence type="ECO:0000256" key="9">
    <source>
        <dbReference type="ARBA" id="ARBA00023136"/>
    </source>
</evidence>
<organism evidence="14 15">
    <name type="scientific">Flammeovirga kamogawensis</name>
    <dbReference type="NCBI Taxonomy" id="373891"/>
    <lineage>
        <taxon>Bacteria</taxon>
        <taxon>Pseudomonadati</taxon>
        <taxon>Bacteroidota</taxon>
        <taxon>Cytophagia</taxon>
        <taxon>Cytophagales</taxon>
        <taxon>Flammeovirgaceae</taxon>
        <taxon>Flammeovirga</taxon>
    </lineage>
</organism>
<keyword evidence="11 12" id="KW-0961">Cell wall biogenesis/degradation</keyword>
<evidence type="ECO:0000256" key="13">
    <source>
        <dbReference type="NCBIfam" id="TIGR00445"/>
    </source>
</evidence>
<feature type="transmembrane region" description="Helical" evidence="12">
    <location>
        <begin position="20"/>
        <end position="43"/>
    </location>
</feature>
<evidence type="ECO:0000256" key="4">
    <source>
        <dbReference type="ARBA" id="ARBA00022679"/>
    </source>
</evidence>
<dbReference type="Pfam" id="PF00953">
    <property type="entry name" value="Glycos_transf_4"/>
    <property type="match status" value="1"/>
</dbReference>
<keyword evidence="7 12" id="KW-0573">Peptidoglycan synthesis</keyword>
<dbReference type="PANTHER" id="PTHR22926">
    <property type="entry name" value="PHOSPHO-N-ACETYLMURAMOYL-PENTAPEPTIDE-TRANSFERASE"/>
    <property type="match status" value="1"/>
</dbReference>
<comment type="catalytic activity">
    <reaction evidence="12">
        <text>UDP-N-acetyl-alpha-D-muramoyl-L-alanyl-gamma-D-glutamyl-meso-2,6-diaminopimeloyl-D-alanyl-D-alanine + di-trans,octa-cis-undecaprenyl phosphate = di-trans,octa-cis-undecaprenyl diphospho-N-acetyl-alpha-D-muramoyl-L-alanyl-D-glutamyl-meso-2,6-diaminopimeloyl-D-alanyl-D-alanine + UMP</text>
        <dbReference type="Rhea" id="RHEA:28386"/>
        <dbReference type="ChEBI" id="CHEBI:57865"/>
        <dbReference type="ChEBI" id="CHEBI:60392"/>
        <dbReference type="ChEBI" id="CHEBI:61386"/>
        <dbReference type="ChEBI" id="CHEBI:61387"/>
        <dbReference type="EC" id="2.7.8.13"/>
    </reaction>
</comment>
<proteinExistence type="inferred from homology"/>
<keyword evidence="9 12" id="KW-0472">Membrane</keyword>
<protein>
    <recommendedName>
        <fullName evidence="12 13">Phospho-N-acetylmuramoyl-pentapeptide-transferase</fullName>
        <ecNumber evidence="12 13">2.7.8.13</ecNumber>
    </recommendedName>
    <alternativeName>
        <fullName evidence="12">UDP-MurNAc-pentapeptide phosphotransferase</fullName>
    </alternativeName>
</protein>
<feature type="transmembrane region" description="Helical" evidence="12">
    <location>
        <begin position="381"/>
        <end position="400"/>
    </location>
</feature>
<evidence type="ECO:0000313" key="15">
    <source>
        <dbReference type="Proteomes" id="UP000682802"/>
    </source>
</evidence>
<dbReference type="Pfam" id="PF10555">
    <property type="entry name" value="MraY_sig1"/>
    <property type="match status" value="1"/>
</dbReference>
<gene>
    <name evidence="12 14" type="primary">mraY</name>
    <name evidence="14" type="ORF">KM029_18820</name>
</gene>
<comment type="similarity">
    <text evidence="2 12">Belongs to the glycosyltransferase 4 family. MraY subfamily.</text>
</comment>
<evidence type="ECO:0000256" key="10">
    <source>
        <dbReference type="ARBA" id="ARBA00023306"/>
    </source>
</evidence>
<dbReference type="InterPro" id="IPR018480">
    <property type="entry name" value="PNAcMuramoyl-5peptid_Trfase_CS"/>
</dbReference>
<name>A0ABX8GV97_9BACT</name>
<evidence type="ECO:0000256" key="8">
    <source>
        <dbReference type="ARBA" id="ARBA00022989"/>
    </source>
</evidence>
<dbReference type="InterPro" id="IPR000715">
    <property type="entry name" value="Glycosyl_transferase_4"/>
</dbReference>
<keyword evidence="10 12" id="KW-0131">Cell cycle</keyword>